<organism evidence="3 4">
    <name type="scientific">Lophiotrema nucula</name>
    <dbReference type="NCBI Taxonomy" id="690887"/>
    <lineage>
        <taxon>Eukaryota</taxon>
        <taxon>Fungi</taxon>
        <taxon>Dikarya</taxon>
        <taxon>Ascomycota</taxon>
        <taxon>Pezizomycotina</taxon>
        <taxon>Dothideomycetes</taxon>
        <taxon>Pleosporomycetidae</taxon>
        <taxon>Pleosporales</taxon>
        <taxon>Lophiotremataceae</taxon>
        <taxon>Lophiotrema</taxon>
    </lineage>
</organism>
<dbReference type="OrthoDB" id="5412502at2759"/>
<sequence length="408" mass="45166">MKLHWIQDQTGKATLQELQLDIVGFLAILGEGSVLANAQVSTLSKWIFLPRLLPAPQALMRPTRPTILEPFAGRVTGVYSGNDRDSINHIGNIICDANSLPEFSVRVVSIKRTSANRLKSKTVAPLTLVLFIGFFLSALLLGLSIGKKDGMSILATVLLSLLSTLIGWGNKWTLKLPDRKVKKGKVPKGDVVIRYPKGCFLVVRCEEDVARELYFAPEAIKYLLEHGPAYRILSLVGTMMLMGGVICLANAQIELQIAWAGSYMLLGAAYWIVAALPAKLHWDYSSYNVENECFSDSDMSSKGYPSANKTFTQALWKAIVVAKKTDWVLRSNAAPDTRAWREWLREAREAASSVKPATEQAKGGIPTWEIPDWDPQAHLVALLNEQAKEDEKKEEAEVEEDMTPLATK</sequence>
<gene>
    <name evidence="3" type="ORF">BDV96DRAFT_524160</name>
</gene>
<proteinExistence type="predicted"/>
<feature type="transmembrane region" description="Helical" evidence="2">
    <location>
        <begin position="151"/>
        <end position="170"/>
    </location>
</feature>
<keyword evidence="2" id="KW-0812">Transmembrane</keyword>
<evidence type="ECO:0000256" key="2">
    <source>
        <dbReference type="SAM" id="Phobius"/>
    </source>
</evidence>
<evidence type="ECO:0000256" key="1">
    <source>
        <dbReference type="SAM" id="MobiDB-lite"/>
    </source>
</evidence>
<feature type="region of interest" description="Disordered" evidence="1">
    <location>
        <begin position="387"/>
        <end position="408"/>
    </location>
</feature>
<dbReference type="EMBL" id="ML977329">
    <property type="protein sequence ID" value="KAF2112916.1"/>
    <property type="molecule type" value="Genomic_DNA"/>
</dbReference>
<name>A0A6A5Z1G9_9PLEO</name>
<evidence type="ECO:0000313" key="4">
    <source>
        <dbReference type="Proteomes" id="UP000799770"/>
    </source>
</evidence>
<protein>
    <submittedName>
        <fullName evidence="3">Uncharacterized protein</fullName>
    </submittedName>
</protein>
<feature type="transmembrane region" description="Helical" evidence="2">
    <location>
        <begin position="122"/>
        <end position="145"/>
    </location>
</feature>
<keyword evidence="2" id="KW-1133">Transmembrane helix</keyword>
<accession>A0A6A5Z1G9</accession>
<feature type="transmembrane region" description="Helical" evidence="2">
    <location>
        <begin position="230"/>
        <end position="251"/>
    </location>
</feature>
<dbReference type="Proteomes" id="UP000799770">
    <property type="component" value="Unassembled WGS sequence"/>
</dbReference>
<keyword evidence="2" id="KW-0472">Membrane</keyword>
<dbReference type="AlphaFoldDB" id="A0A6A5Z1G9"/>
<evidence type="ECO:0000313" key="3">
    <source>
        <dbReference type="EMBL" id="KAF2112916.1"/>
    </source>
</evidence>
<reference evidence="3" key="1">
    <citation type="journal article" date="2020" name="Stud. Mycol.">
        <title>101 Dothideomycetes genomes: a test case for predicting lifestyles and emergence of pathogens.</title>
        <authorList>
            <person name="Haridas S."/>
            <person name="Albert R."/>
            <person name="Binder M."/>
            <person name="Bloem J."/>
            <person name="Labutti K."/>
            <person name="Salamov A."/>
            <person name="Andreopoulos B."/>
            <person name="Baker S."/>
            <person name="Barry K."/>
            <person name="Bills G."/>
            <person name="Bluhm B."/>
            <person name="Cannon C."/>
            <person name="Castanera R."/>
            <person name="Culley D."/>
            <person name="Daum C."/>
            <person name="Ezra D."/>
            <person name="Gonzalez J."/>
            <person name="Henrissat B."/>
            <person name="Kuo A."/>
            <person name="Liang C."/>
            <person name="Lipzen A."/>
            <person name="Lutzoni F."/>
            <person name="Magnuson J."/>
            <person name="Mondo S."/>
            <person name="Nolan M."/>
            <person name="Ohm R."/>
            <person name="Pangilinan J."/>
            <person name="Park H.-J."/>
            <person name="Ramirez L."/>
            <person name="Alfaro M."/>
            <person name="Sun H."/>
            <person name="Tritt A."/>
            <person name="Yoshinaga Y."/>
            <person name="Zwiers L.-H."/>
            <person name="Turgeon B."/>
            <person name="Goodwin S."/>
            <person name="Spatafora J."/>
            <person name="Crous P."/>
            <person name="Grigoriev I."/>
        </authorList>
    </citation>
    <scope>NUCLEOTIDE SEQUENCE</scope>
    <source>
        <strain evidence="3">CBS 627.86</strain>
    </source>
</reference>
<feature type="transmembrane region" description="Helical" evidence="2">
    <location>
        <begin position="257"/>
        <end position="276"/>
    </location>
</feature>
<keyword evidence="4" id="KW-1185">Reference proteome</keyword>